<keyword evidence="7 10" id="KW-1133">Transmembrane helix</keyword>
<evidence type="ECO:0000313" key="14">
    <source>
        <dbReference type="Proteomes" id="UP000594261"/>
    </source>
</evidence>
<feature type="domain" description="K+ potassium transporter integral membrane" evidence="11">
    <location>
        <begin position="145"/>
        <end position="189"/>
    </location>
</feature>
<feature type="domain" description="K+ potassium transporter C-terminal" evidence="12">
    <location>
        <begin position="203"/>
        <end position="414"/>
    </location>
</feature>
<evidence type="ECO:0000256" key="8">
    <source>
        <dbReference type="ARBA" id="ARBA00023065"/>
    </source>
</evidence>
<keyword evidence="3" id="KW-0813">Transport</keyword>
<dbReference type="EMBL" id="LRBV02000012">
    <property type="status" value="NOT_ANNOTATED_CDS"/>
    <property type="molecule type" value="Genomic_DNA"/>
</dbReference>
<dbReference type="InterPro" id="IPR003855">
    <property type="entry name" value="K+_transporter"/>
</dbReference>
<proteinExistence type="inferred from homology"/>
<evidence type="ECO:0000256" key="5">
    <source>
        <dbReference type="ARBA" id="ARBA00022692"/>
    </source>
</evidence>
<reference evidence="13" key="2">
    <citation type="submission" date="2021-01" db="UniProtKB">
        <authorList>
            <consortium name="EnsemblPlants"/>
        </authorList>
    </citation>
    <scope>IDENTIFICATION</scope>
</reference>
<keyword evidence="9 10" id="KW-0472">Membrane</keyword>
<evidence type="ECO:0000259" key="12">
    <source>
        <dbReference type="Pfam" id="PF22776"/>
    </source>
</evidence>
<dbReference type="Gramene" id="QL12p030493:mrna">
    <property type="protein sequence ID" value="QL12p030493:mrna"/>
    <property type="gene ID" value="QL12p030493"/>
</dbReference>
<dbReference type="PANTHER" id="PTHR30540">
    <property type="entry name" value="OSMOTIC STRESS POTASSIUM TRANSPORTER"/>
    <property type="match status" value="1"/>
</dbReference>
<dbReference type="Pfam" id="PF22776">
    <property type="entry name" value="K_trans_C"/>
    <property type="match status" value="1"/>
</dbReference>
<evidence type="ECO:0000256" key="4">
    <source>
        <dbReference type="ARBA" id="ARBA00022538"/>
    </source>
</evidence>
<feature type="transmembrane region" description="Helical" evidence="10">
    <location>
        <begin position="152"/>
        <end position="169"/>
    </location>
</feature>
<feature type="domain" description="K+ potassium transporter integral membrane" evidence="11">
    <location>
        <begin position="18"/>
        <end position="143"/>
    </location>
</feature>
<dbReference type="InterPro" id="IPR053951">
    <property type="entry name" value="K_trans_N"/>
</dbReference>
<evidence type="ECO:0000256" key="3">
    <source>
        <dbReference type="ARBA" id="ARBA00022448"/>
    </source>
</evidence>
<feature type="transmembrane region" description="Helical" evidence="10">
    <location>
        <begin position="61"/>
        <end position="81"/>
    </location>
</feature>
<keyword evidence="14" id="KW-1185">Reference proteome</keyword>
<dbReference type="InterPro" id="IPR053952">
    <property type="entry name" value="K_trans_C"/>
</dbReference>
<dbReference type="GO" id="GO:0005886">
    <property type="term" value="C:plasma membrane"/>
    <property type="evidence" value="ECO:0007669"/>
    <property type="project" value="UniProtKB-SubCell"/>
</dbReference>
<dbReference type="Pfam" id="PF02705">
    <property type="entry name" value="K_trans"/>
    <property type="match status" value="2"/>
</dbReference>
<comment type="similarity">
    <text evidence="2">Belongs to the HAK/KUP transporter (TC 2.A.72.3) family.</text>
</comment>
<keyword evidence="6" id="KW-0630">Potassium</keyword>
<evidence type="ECO:0000256" key="9">
    <source>
        <dbReference type="ARBA" id="ARBA00023136"/>
    </source>
</evidence>
<keyword evidence="5 10" id="KW-0812">Transmembrane</keyword>
<evidence type="ECO:0000256" key="7">
    <source>
        <dbReference type="ARBA" id="ARBA00022989"/>
    </source>
</evidence>
<dbReference type="OMA" id="FTFMIYP"/>
<dbReference type="GO" id="GO:0015079">
    <property type="term" value="F:potassium ion transmembrane transporter activity"/>
    <property type="evidence" value="ECO:0007669"/>
    <property type="project" value="InterPro"/>
</dbReference>
<evidence type="ECO:0000256" key="6">
    <source>
        <dbReference type="ARBA" id="ARBA00022958"/>
    </source>
</evidence>
<keyword evidence="8" id="KW-0406">Ion transport</keyword>
<evidence type="ECO:0000313" key="13">
    <source>
        <dbReference type="EnsemblPlants" id="QL12p030493:mrna"/>
    </source>
</evidence>
<evidence type="ECO:0000259" key="11">
    <source>
        <dbReference type="Pfam" id="PF02705"/>
    </source>
</evidence>
<accession>A0A7N2N5B2</accession>
<name>A0A7N2N5B2_QUELO</name>
<reference evidence="13 14" key="1">
    <citation type="journal article" date="2016" name="G3 (Bethesda)">
        <title>First Draft Assembly and Annotation of the Genome of a California Endemic Oak Quercus lobata Nee (Fagaceae).</title>
        <authorList>
            <person name="Sork V.L."/>
            <person name="Fitz-Gibbon S.T."/>
            <person name="Puiu D."/>
            <person name="Crepeau M."/>
            <person name="Gugger P.F."/>
            <person name="Sherman R."/>
            <person name="Stevens K."/>
            <person name="Langley C.H."/>
            <person name="Pellegrini M."/>
            <person name="Salzberg S.L."/>
        </authorList>
    </citation>
    <scope>NUCLEOTIDE SEQUENCE [LARGE SCALE GENOMIC DNA]</scope>
    <source>
        <strain evidence="13 14">cv. SW786</strain>
    </source>
</reference>
<dbReference type="Proteomes" id="UP000594261">
    <property type="component" value="Chromosome 12"/>
</dbReference>
<dbReference type="EnsemblPlants" id="QL12p030493:mrna">
    <property type="protein sequence ID" value="QL12p030493:mrna"/>
    <property type="gene ID" value="QL12p030493"/>
</dbReference>
<sequence length="415" mass="47255">MQELRLYLLILVTSQFDPFKFSMCSVTYPAVILAYIGQASFLRKNSDLVSQTFYKSLPKPLYWPVFVVAILATIIASQAIISGTFSVIQQSPSLGCFPQVKVIHTSTEFEGQVDVPEANYLLMLACVSLTLGFKTTTNIGNAYVLYKFVQGGYLPLAFAAVLMSVMYVWSNVFQKKYYYELENKISPEKLKEIVANTNFYQIPGLALFYSELVQGIPPIFKHYIENVPAVHSILIFVSIKSLPINKVLVKERLLFRRVEPRELNVFRCAVRYGYIDVKNDSEPFEKVLIERLKEFISEDFRLSQRMLSNAKKEGDVLDGWLENGKSGSGDVREFEEDKGQEVIEKEIEAVDKAWHAGIVHLMGETEVVASEGANMGKRIMISYAHNFLKRNLRESKEVVDIPHERMLKVGMTYVL</sequence>
<comment type="subcellular location">
    <subcellularLocation>
        <location evidence="1">Cell membrane</location>
        <topology evidence="1">Multi-pass membrane protein</topology>
    </subcellularLocation>
</comment>
<organism evidence="13 14">
    <name type="scientific">Quercus lobata</name>
    <name type="common">Valley oak</name>
    <dbReference type="NCBI Taxonomy" id="97700"/>
    <lineage>
        <taxon>Eukaryota</taxon>
        <taxon>Viridiplantae</taxon>
        <taxon>Streptophyta</taxon>
        <taxon>Embryophyta</taxon>
        <taxon>Tracheophyta</taxon>
        <taxon>Spermatophyta</taxon>
        <taxon>Magnoliopsida</taxon>
        <taxon>eudicotyledons</taxon>
        <taxon>Gunneridae</taxon>
        <taxon>Pentapetalae</taxon>
        <taxon>rosids</taxon>
        <taxon>fabids</taxon>
        <taxon>Fagales</taxon>
        <taxon>Fagaceae</taxon>
        <taxon>Quercus</taxon>
    </lineage>
</organism>
<evidence type="ECO:0000256" key="1">
    <source>
        <dbReference type="ARBA" id="ARBA00004651"/>
    </source>
</evidence>
<dbReference type="InParanoid" id="A0A7N2N5B2"/>
<evidence type="ECO:0000256" key="10">
    <source>
        <dbReference type="SAM" id="Phobius"/>
    </source>
</evidence>
<dbReference type="PANTHER" id="PTHR30540:SF87">
    <property type="entry name" value="POTASSIUM TRANSPORTER"/>
    <property type="match status" value="1"/>
</dbReference>
<dbReference type="AlphaFoldDB" id="A0A7N2N5B2"/>
<feature type="transmembrane region" description="Helical" evidence="10">
    <location>
        <begin position="21"/>
        <end position="41"/>
    </location>
</feature>
<protein>
    <recommendedName>
        <fullName evidence="15">Potassium transporter</fullName>
    </recommendedName>
</protein>
<evidence type="ECO:0000256" key="2">
    <source>
        <dbReference type="ARBA" id="ARBA00008440"/>
    </source>
</evidence>
<keyword evidence="4" id="KW-0633">Potassium transport</keyword>
<evidence type="ECO:0008006" key="15">
    <source>
        <dbReference type="Google" id="ProtNLM"/>
    </source>
</evidence>